<organism evidence="1">
    <name type="scientific">bioreactor metagenome</name>
    <dbReference type="NCBI Taxonomy" id="1076179"/>
    <lineage>
        <taxon>unclassified sequences</taxon>
        <taxon>metagenomes</taxon>
        <taxon>ecological metagenomes</taxon>
    </lineage>
</organism>
<sequence length="81" mass="9460">MLSVREYAKKSGLSYERVKDKCNNGELNHEITPGGHIQIYPAELERILSPNGYVPIDEYKKVCKELERAKRILEKIREEIE</sequence>
<name>A0A645IUS6_9ZZZZ</name>
<reference evidence="1" key="1">
    <citation type="submission" date="2019-08" db="EMBL/GenBank/DDBJ databases">
        <authorList>
            <person name="Kucharzyk K."/>
            <person name="Murdoch R.W."/>
            <person name="Higgins S."/>
            <person name="Loffler F."/>
        </authorList>
    </citation>
    <scope>NUCLEOTIDE SEQUENCE</scope>
</reference>
<gene>
    <name evidence="1" type="ORF">SDC9_202273</name>
</gene>
<proteinExistence type="predicted"/>
<dbReference type="AlphaFoldDB" id="A0A645IUS6"/>
<evidence type="ECO:0008006" key="2">
    <source>
        <dbReference type="Google" id="ProtNLM"/>
    </source>
</evidence>
<comment type="caution">
    <text evidence="1">The sequence shown here is derived from an EMBL/GenBank/DDBJ whole genome shotgun (WGS) entry which is preliminary data.</text>
</comment>
<dbReference type="EMBL" id="VSSQ01123000">
    <property type="protein sequence ID" value="MPN54602.1"/>
    <property type="molecule type" value="Genomic_DNA"/>
</dbReference>
<evidence type="ECO:0000313" key="1">
    <source>
        <dbReference type="EMBL" id="MPN54602.1"/>
    </source>
</evidence>
<accession>A0A645IUS6</accession>
<protein>
    <recommendedName>
        <fullName evidence="2">Helix-turn-helix domain-containing protein</fullName>
    </recommendedName>
</protein>